<dbReference type="InterPro" id="IPR006170">
    <property type="entry name" value="PBP/GOBP"/>
</dbReference>
<reference evidence="2 3" key="1">
    <citation type="journal article" date="2024" name="Insects">
        <title>An Improved Chromosome-Level Genome Assembly of the Firefly Pyrocoelia pectoralis.</title>
        <authorList>
            <person name="Fu X."/>
            <person name="Meyer-Rochow V.B."/>
            <person name="Ballantyne L."/>
            <person name="Zhu X."/>
        </authorList>
    </citation>
    <scope>NUCLEOTIDE SEQUENCE [LARGE SCALE GENOMIC DNA]</scope>
    <source>
        <strain evidence="2">XCY_ONT2</strain>
    </source>
</reference>
<keyword evidence="1" id="KW-0812">Transmembrane</keyword>
<accession>A0AAN7V6P4</accession>
<evidence type="ECO:0000313" key="3">
    <source>
        <dbReference type="Proteomes" id="UP001329430"/>
    </source>
</evidence>
<dbReference type="EMBL" id="JAVRBK010000007">
    <property type="protein sequence ID" value="KAK5640824.1"/>
    <property type="molecule type" value="Genomic_DNA"/>
</dbReference>
<name>A0AAN7V6P4_9COLE</name>
<keyword evidence="1" id="KW-1133">Transmembrane helix</keyword>
<dbReference type="InterPro" id="IPR036728">
    <property type="entry name" value="PBP_GOBP_sf"/>
</dbReference>
<dbReference type="Proteomes" id="UP001329430">
    <property type="component" value="Chromosome 7"/>
</dbReference>
<gene>
    <name evidence="2" type="ORF">RI129_009371</name>
</gene>
<keyword evidence="3" id="KW-1185">Reference proteome</keyword>
<feature type="transmembrane region" description="Helical" evidence="1">
    <location>
        <begin position="6"/>
        <end position="23"/>
    </location>
</feature>
<evidence type="ECO:0000313" key="2">
    <source>
        <dbReference type="EMBL" id="KAK5640824.1"/>
    </source>
</evidence>
<proteinExistence type="predicted"/>
<dbReference type="Pfam" id="PF01395">
    <property type="entry name" value="PBP_GOBP"/>
    <property type="match status" value="1"/>
</dbReference>
<keyword evidence="1" id="KW-0472">Membrane</keyword>
<comment type="caution">
    <text evidence="2">The sequence shown here is derived from an EMBL/GenBank/DDBJ whole genome shotgun (WGS) entry which is preliminary data.</text>
</comment>
<dbReference type="GO" id="GO:0005549">
    <property type="term" value="F:odorant binding"/>
    <property type="evidence" value="ECO:0007669"/>
    <property type="project" value="InterPro"/>
</dbReference>
<dbReference type="SUPFAM" id="SSF47565">
    <property type="entry name" value="Insect pheromone/odorant-binding proteins"/>
    <property type="match status" value="1"/>
</dbReference>
<dbReference type="AlphaFoldDB" id="A0AAN7V6P4"/>
<dbReference type="CDD" id="cd23992">
    <property type="entry name" value="PBP_GOBP"/>
    <property type="match status" value="1"/>
</dbReference>
<evidence type="ECO:0000256" key="1">
    <source>
        <dbReference type="SAM" id="Phobius"/>
    </source>
</evidence>
<dbReference type="Gene3D" id="1.10.238.20">
    <property type="entry name" value="Pheromone/general odorant binding protein domain"/>
    <property type="match status" value="1"/>
</dbReference>
<sequence>MVKLLQTVSLIFTILRIIILNLIKQKCIKETEIDPIIVDNAVENNFIDDPKLKFFFKCVMIAQKLLDENGNVHLEKYRKACEYEGRDCGYVDKCQQIRGETIEDTALRLYLSLNVWLSMYTLIVLN</sequence>
<protein>
    <submittedName>
        <fullName evidence="2">Uncharacterized protein</fullName>
    </submittedName>
</protein>
<organism evidence="2 3">
    <name type="scientific">Pyrocoelia pectoralis</name>
    <dbReference type="NCBI Taxonomy" id="417401"/>
    <lineage>
        <taxon>Eukaryota</taxon>
        <taxon>Metazoa</taxon>
        <taxon>Ecdysozoa</taxon>
        <taxon>Arthropoda</taxon>
        <taxon>Hexapoda</taxon>
        <taxon>Insecta</taxon>
        <taxon>Pterygota</taxon>
        <taxon>Neoptera</taxon>
        <taxon>Endopterygota</taxon>
        <taxon>Coleoptera</taxon>
        <taxon>Polyphaga</taxon>
        <taxon>Elateriformia</taxon>
        <taxon>Elateroidea</taxon>
        <taxon>Lampyridae</taxon>
        <taxon>Lampyrinae</taxon>
        <taxon>Pyrocoelia</taxon>
    </lineage>
</organism>